<organism evidence="6 7">
    <name type="scientific">Notothenia coriiceps</name>
    <name type="common">black rockcod</name>
    <dbReference type="NCBI Taxonomy" id="8208"/>
    <lineage>
        <taxon>Eukaryota</taxon>
        <taxon>Metazoa</taxon>
        <taxon>Chordata</taxon>
        <taxon>Craniata</taxon>
        <taxon>Vertebrata</taxon>
        <taxon>Euteleostomi</taxon>
        <taxon>Actinopterygii</taxon>
        <taxon>Neopterygii</taxon>
        <taxon>Teleostei</taxon>
        <taxon>Neoteleostei</taxon>
        <taxon>Acanthomorphata</taxon>
        <taxon>Eupercaria</taxon>
        <taxon>Perciformes</taxon>
        <taxon>Notothenioidei</taxon>
        <taxon>Nototheniidae</taxon>
        <taxon>Notothenia</taxon>
    </lineage>
</organism>
<evidence type="ECO:0000313" key="7">
    <source>
        <dbReference type="RefSeq" id="XP_010787941.1"/>
    </source>
</evidence>
<dbReference type="AlphaFoldDB" id="A0A6I9PRB1"/>
<dbReference type="InterPro" id="IPR013783">
    <property type="entry name" value="Ig-like_fold"/>
</dbReference>
<feature type="transmembrane region" description="Helical" evidence="4">
    <location>
        <begin position="165"/>
        <end position="186"/>
    </location>
</feature>
<dbReference type="InterPro" id="IPR013106">
    <property type="entry name" value="Ig_V-set"/>
</dbReference>
<feature type="transmembrane region" description="Helical" evidence="4">
    <location>
        <begin position="12"/>
        <end position="30"/>
    </location>
</feature>
<dbReference type="SMART" id="SM00409">
    <property type="entry name" value="IG"/>
    <property type="match status" value="1"/>
</dbReference>
<dbReference type="InterPro" id="IPR050671">
    <property type="entry name" value="CD300_family_receptors"/>
</dbReference>
<proteinExistence type="predicted"/>
<dbReference type="GO" id="GO:0004888">
    <property type="term" value="F:transmembrane signaling receptor activity"/>
    <property type="evidence" value="ECO:0007669"/>
    <property type="project" value="TreeGrafter"/>
</dbReference>
<dbReference type="InterPro" id="IPR003599">
    <property type="entry name" value="Ig_sub"/>
</dbReference>
<dbReference type="PANTHER" id="PTHR11860:SF111">
    <property type="entry name" value="IMMUNOGLOBULIN SUBTYPE DOMAIN-CONTAINING PROTEIN"/>
    <property type="match status" value="1"/>
</dbReference>
<dbReference type="KEGG" id="ncc:104961356"/>
<gene>
    <name evidence="7" type="primary">LOC104961356</name>
</gene>
<keyword evidence="3 4" id="KW-0472">Membrane</keyword>
<dbReference type="GeneID" id="104961356"/>
<evidence type="ECO:0000256" key="4">
    <source>
        <dbReference type="SAM" id="Phobius"/>
    </source>
</evidence>
<dbReference type="RefSeq" id="XP_010787941.1">
    <property type="nucleotide sequence ID" value="XM_010789639.1"/>
</dbReference>
<dbReference type="Gene3D" id="2.60.40.10">
    <property type="entry name" value="Immunoglobulins"/>
    <property type="match status" value="1"/>
</dbReference>
<dbReference type="GO" id="GO:0005886">
    <property type="term" value="C:plasma membrane"/>
    <property type="evidence" value="ECO:0007669"/>
    <property type="project" value="TreeGrafter"/>
</dbReference>
<comment type="subcellular location">
    <subcellularLocation>
        <location evidence="1">Membrane</location>
    </subcellularLocation>
</comment>
<evidence type="ECO:0000256" key="2">
    <source>
        <dbReference type="ARBA" id="ARBA00022692"/>
    </source>
</evidence>
<dbReference type="Pfam" id="PF07686">
    <property type="entry name" value="V-set"/>
    <property type="match status" value="1"/>
</dbReference>
<dbReference type="OrthoDB" id="284782at2759"/>
<evidence type="ECO:0000256" key="3">
    <source>
        <dbReference type="ARBA" id="ARBA00023136"/>
    </source>
</evidence>
<evidence type="ECO:0000256" key="1">
    <source>
        <dbReference type="ARBA" id="ARBA00004370"/>
    </source>
</evidence>
<keyword evidence="4" id="KW-1133">Transmembrane helix</keyword>
<keyword evidence="2 4" id="KW-0812">Transmembrane</keyword>
<evidence type="ECO:0000259" key="5">
    <source>
        <dbReference type="SMART" id="SM00409"/>
    </source>
</evidence>
<reference evidence="7" key="1">
    <citation type="submission" date="2025-08" db="UniProtKB">
        <authorList>
            <consortium name="RefSeq"/>
        </authorList>
    </citation>
    <scope>IDENTIFICATION</scope>
    <source>
        <tissue evidence="7">Muscle</tissue>
    </source>
</reference>
<name>A0A6I9PRB1_9TELE</name>
<dbReference type="PANTHER" id="PTHR11860">
    <property type="entry name" value="POLYMERIC-IMMUNOGLOBULIN RECEPTOR"/>
    <property type="match status" value="1"/>
</dbReference>
<dbReference type="SUPFAM" id="SSF48726">
    <property type="entry name" value="Immunoglobulin"/>
    <property type="match status" value="1"/>
</dbReference>
<keyword evidence="6" id="KW-1185">Reference proteome</keyword>
<protein>
    <submittedName>
        <fullName evidence="7">CMRF35-like molecule 1</fullName>
    </submittedName>
</protein>
<feature type="domain" description="Immunoglobulin" evidence="5">
    <location>
        <begin position="44"/>
        <end position="142"/>
    </location>
</feature>
<accession>A0A6I9PRB1</accession>
<dbReference type="Proteomes" id="UP000504611">
    <property type="component" value="Unplaced"/>
</dbReference>
<evidence type="ECO:0000313" key="6">
    <source>
        <dbReference type="Proteomes" id="UP000504611"/>
    </source>
</evidence>
<dbReference type="InterPro" id="IPR036179">
    <property type="entry name" value="Ig-like_dom_sf"/>
</dbReference>
<dbReference type="CDD" id="cd05716">
    <property type="entry name" value="IgV_pIgR_like"/>
    <property type="match status" value="1"/>
</dbReference>
<sequence length="212" mass="24495">MIFIRTMKTSGISLGFFNVFSAPFLCLFWLRAKHSVDSVRLSAPEVVTGAYGGSLTVPCQYRNKYREYTKYWCRGPIYELCDIVVKTPRGRSSDRTSIADDKIAGVFTVTMSSLRESDEDTYWCVLARPGRNVYTGVRIHVSQPAITTTTPTTILERYEMSWWATLRWIVFILMLCCLVSTHITVWRIKIARKKRQQPQVQYENSNIYCISE</sequence>